<name>A0A1E3J3A2_9TREE</name>
<feature type="compositionally biased region" description="Polar residues" evidence="1">
    <location>
        <begin position="77"/>
        <end position="87"/>
    </location>
</feature>
<proteinExistence type="predicted"/>
<dbReference type="OrthoDB" id="2576102at2759"/>
<organism evidence="2 3">
    <name type="scientific">Cryptococcus wingfieldii CBS 7118</name>
    <dbReference type="NCBI Taxonomy" id="1295528"/>
    <lineage>
        <taxon>Eukaryota</taxon>
        <taxon>Fungi</taxon>
        <taxon>Dikarya</taxon>
        <taxon>Basidiomycota</taxon>
        <taxon>Agaricomycotina</taxon>
        <taxon>Tremellomycetes</taxon>
        <taxon>Tremellales</taxon>
        <taxon>Cryptococcaceae</taxon>
        <taxon>Cryptococcus</taxon>
    </lineage>
</organism>
<feature type="region of interest" description="Disordered" evidence="1">
    <location>
        <begin position="34"/>
        <end position="163"/>
    </location>
</feature>
<sequence length="470" mass="51164">MALSLADELAAFDNPQAGPSQSLAAEFGLDLETELGLGSGSGEFGMDGGATLDDELQFGGGFGRPINPLPTEETAEAQMNTATSSARGSIGSPSRLHDFDTSLSSPPSPSSPMSPTFEEPTTNPSTLYPLDAASHLQGVSSPLRPPNGVRGKGLRSENSWRSLRAGKEDDEPLLVLSEVMTTNSKFITGLRQIDEPHSPLPRANASTSSRSSTPQIKAIPKDTVDTLLHRHLVKMQESERARDEQLRELGVISREMGSVAWGDAGEPSSPRLDLLEEDEEKEDTADLGWVGESMVMPEDAPRLVDEIDRHLEDDGVEEEPFNSTDALLEDPFSTPQLAPSFDPSRTNHPNLPVLPSQTLSVISTSTSLSHALLSLSDSLHTSSSQSTFLSRQIRSLRAAVQGFREREGMEEEAWKGVEHWERSKVEEGLRGGKGFNMEMERVWEEFEGLWDGAKADMDRIRKGQVCESVD</sequence>
<gene>
    <name evidence="2" type="ORF">L198_04725</name>
</gene>
<accession>A0A1E3J3A2</accession>
<feature type="region of interest" description="Disordered" evidence="1">
    <location>
        <begin position="191"/>
        <end position="215"/>
    </location>
</feature>
<evidence type="ECO:0000256" key="1">
    <source>
        <dbReference type="SAM" id="MobiDB-lite"/>
    </source>
</evidence>
<dbReference type="GeneID" id="30193938"/>
<dbReference type="AlphaFoldDB" id="A0A1E3J3A2"/>
<reference evidence="2 3" key="1">
    <citation type="submission" date="2016-06" db="EMBL/GenBank/DDBJ databases">
        <title>Evolution of pathogenesis and genome organization in the Tremellales.</title>
        <authorList>
            <person name="Cuomo C."/>
            <person name="Litvintseva A."/>
            <person name="Heitman J."/>
            <person name="Chen Y."/>
            <person name="Sun S."/>
            <person name="Springer D."/>
            <person name="Dromer F."/>
            <person name="Young S."/>
            <person name="Zeng Q."/>
            <person name="Chapman S."/>
            <person name="Gujja S."/>
            <person name="Saif S."/>
            <person name="Birren B."/>
        </authorList>
    </citation>
    <scope>NUCLEOTIDE SEQUENCE [LARGE SCALE GENOMIC DNA]</scope>
    <source>
        <strain evidence="2 3">CBS 7118</strain>
    </source>
</reference>
<evidence type="ECO:0000313" key="3">
    <source>
        <dbReference type="Proteomes" id="UP000094819"/>
    </source>
</evidence>
<dbReference type="Proteomes" id="UP000094819">
    <property type="component" value="Unassembled WGS sequence"/>
</dbReference>
<dbReference type="RefSeq" id="XP_019031309.1">
    <property type="nucleotide sequence ID" value="XM_019176834.1"/>
</dbReference>
<keyword evidence="3" id="KW-1185">Reference proteome</keyword>
<dbReference type="EMBL" id="AWGH01000013">
    <property type="protein sequence ID" value="ODN95329.1"/>
    <property type="molecule type" value="Genomic_DNA"/>
</dbReference>
<evidence type="ECO:0000313" key="2">
    <source>
        <dbReference type="EMBL" id="ODN95329.1"/>
    </source>
</evidence>
<comment type="caution">
    <text evidence="2">The sequence shown here is derived from an EMBL/GenBank/DDBJ whole genome shotgun (WGS) entry which is preliminary data.</text>
</comment>
<feature type="compositionally biased region" description="Low complexity" evidence="1">
    <location>
        <begin position="201"/>
        <end position="214"/>
    </location>
</feature>
<protein>
    <submittedName>
        <fullName evidence="2">Uncharacterized protein</fullName>
    </submittedName>
</protein>
<feature type="compositionally biased region" description="Gly residues" evidence="1">
    <location>
        <begin position="37"/>
        <end position="48"/>
    </location>
</feature>